<protein>
    <recommendedName>
        <fullName evidence="1">Reverse transcriptase domain-containing protein</fullName>
    </recommendedName>
</protein>
<dbReference type="Proteomes" id="UP000265520">
    <property type="component" value="Unassembled WGS sequence"/>
</dbReference>
<dbReference type="SUPFAM" id="SSF56672">
    <property type="entry name" value="DNA/RNA polymerases"/>
    <property type="match status" value="1"/>
</dbReference>
<dbReference type="Pfam" id="PF00078">
    <property type="entry name" value="RVT_1"/>
    <property type="match status" value="1"/>
</dbReference>
<keyword evidence="3" id="KW-1185">Reference proteome</keyword>
<organism evidence="2 3">
    <name type="scientific">Trifolium medium</name>
    <dbReference type="NCBI Taxonomy" id="97028"/>
    <lineage>
        <taxon>Eukaryota</taxon>
        <taxon>Viridiplantae</taxon>
        <taxon>Streptophyta</taxon>
        <taxon>Embryophyta</taxon>
        <taxon>Tracheophyta</taxon>
        <taxon>Spermatophyta</taxon>
        <taxon>Magnoliopsida</taxon>
        <taxon>eudicotyledons</taxon>
        <taxon>Gunneridae</taxon>
        <taxon>Pentapetalae</taxon>
        <taxon>rosids</taxon>
        <taxon>fabids</taxon>
        <taxon>Fabales</taxon>
        <taxon>Fabaceae</taxon>
        <taxon>Papilionoideae</taxon>
        <taxon>50 kb inversion clade</taxon>
        <taxon>NPAAA clade</taxon>
        <taxon>Hologalegina</taxon>
        <taxon>IRL clade</taxon>
        <taxon>Trifolieae</taxon>
        <taxon>Trifolium</taxon>
    </lineage>
</organism>
<feature type="non-terminal residue" evidence="2">
    <location>
        <position position="314"/>
    </location>
</feature>
<proteinExistence type="predicted"/>
<reference evidence="2 3" key="1">
    <citation type="journal article" date="2018" name="Front. Plant Sci.">
        <title>Red Clover (Trifolium pratense) and Zigzag Clover (T. medium) - A Picture of Genomic Similarities and Differences.</title>
        <authorList>
            <person name="Dluhosova J."/>
            <person name="Istvanek J."/>
            <person name="Nedelnik J."/>
            <person name="Repkova J."/>
        </authorList>
    </citation>
    <scope>NUCLEOTIDE SEQUENCE [LARGE SCALE GENOMIC DNA]</scope>
    <source>
        <strain evidence="3">cv. 10/8</strain>
        <tissue evidence="2">Leaf</tissue>
    </source>
</reference>
<dbReference type="AlphaFoldDB" id="A0A392NU86"/>
<dbReference type="PANTHER" id="PTHR46890:SF48">
    <property type="entry name" value="RNA-DIRECTED DNA POLYMERASE"/>
    <property type="match status" value="1"/>
</dbReference>
<dbReference type="EMBL" id="LXQA010047939">
    <property type="protein sequence ID" value="MCI02045.1"/>
    <property type="molecule type" value="Genomic_DNA"/>
</dbReference>
<dbReference type="InterPro" id="IPR052343">
    <property type="entry name" value="Retrotransposon-Effector_Assoc"/>
</dbReference>
<dbReference type="InterPro" id="IPR043502">
    <property type="entry name" value="DNA/RNA_pol_sf"/>
</dbReference>
<dbReference type="PANTHER" id="PTHR46890">
    <property type="entry name" value="NON-LTR RETROLELEMENT REVERSE TRANSCRIPTASE-LIKE PROTEIN-RELATED"/>
    <property type="match status" value="1"/>
</dbReference>
<evidence type="ECO:0000313" key="2">
    <source>
        <dbReference type="EMBL" id="MCI02045.1"/>
    </source>
</evidence>
<feature type="domain" description="Reverse transcriptase" evidence="1">
    <location>
        <begin position="113"/>
        <end position="314"/>
    </location>
</feature>
<dbReference type="InterPro" id="IPR000477">
    <property type="entry name" value="RT_dom"/>
</dbReference>
<feature type="non-terminal residue" evidence="2">
    <location>
        <position position="1"/>
    </location>
</feature>
<evidence type="ECO:0000313" key="3">
    <source>
        <dbReference type="Proteomes" id="UP000265520"/>
    </source>
</evidence>
<evidence type="ECO:0000259" key="1">
    <source>
        <dbReference type="PROSITE" id="PS50878"/>
    </source>
</evidence>
<dbReference type="CDD" id="cd01650">
    <property type="entry name" value="RT_nLTR_like"/>
    <property type="match status" value="1"/>
</dbReference>
<comment type="caution">
    <text evidence="2">The sequence shown here is derived from an EMBL/GenBank/DDBJ whole genome shotgun (WGS) entry which is preliminary data.</text>
</comment>
<name>A0A392NU86_9FABA</name>
<dbReference type="PROSITE" id="PS50878">
    <property type="entry name" value="RT_POL"/>
    <property type="match status" value="1"/>
</dbReference>
<accession>A0A392NU86</accession>
<sequence length="314" mass="35384">QRRRKNRIETITDSQGEVHTDHGKIEDTLTRHFKDLFKSQDTWHIPSTTEVVKNCITESMFSHLNSEFTKEEVTNAIMDMKGLAAPGPDGLPALFYHTYWDIVGPDVTEAVLQVLNHKGSSQPYNHTNICLIPKKNNPTHPSDFRPISLCNVILKIITKTIANRIKTILPEVISQNQSAFVPGRLITDNTLVAYEVFHHFNQSSSRKGFMGVKTDMAKAYDRVEWSFLQTTLETMGFPHQLTDTIMDCVTNVQFSILINGHPSQPFTPQRGLRQGDPLSPYLFIICANVLSGLILKAQTQKRLHGIKVAHGAPE</sequence>